<evidence type="ECO:0000313" key="7">
    <source>
        <dbReference type="EMBL" id="SFW81205.1"/>
    </source>
</evidence>
<evidence type="ECO:0000256" key="5">
    <source>
        <dbReference type="ARBA" id="ARBA00023136"/>
    </source>
</evidence>
<keyword evidence="5 6" id="KW-0472">Membrane</keyword>
<feature type="transmembrane region" description="Helical" evidence="6">
    <location>
        <begin position="52"/>
        <end position="73"/>
    </location>
</feature>
<reference evidence="8 10" key="2">
    <citation type="submission" date="2023-11" db="EMBL/GenBank/DDBJ databases">
        <title>MicrobeMod: A computational toolkit for identifying prokaryotic methylation and restriction-modification with nanopore sequencing.</title>
        <authorList>
            <person name="Crits-Christoph A."/>
            <person name="Kang S.C."/>
            <person name="Lee H."/>
            <person name="Ostrov N."/>
        </authorList>
    </citation>
    <scope>NUCLEOTIDE SEQUENCE [LARGE SCALE GENOMIC DNA]</scope>
    <source>
        <strain evidence="8 10">ATCC 23090</strain>
    </source>
</reference>
<accession>A0A1K1SB00</accession>
<evidence type="ECO:0000313" key="9">
    <source>
        <dbReference type="Proteomes" id="UP000183788"/>
    </source>
</evidence>
<protein>
    <submittedName>
        <fullName evidence="7">Integral membrane protein, YkoY family</fullName>
    </submittedName>
    <submittedName>
        <fullName evidence="8">TerC family protein</fullName>
    </submittedName>
</protein>
<dbReference type="PANTHER" id="PTHR30238">
    <property type="entry name" value="MEMBRANE BOUND PREDICTED REDOX MODULATOR"/>
    <property type="match status" value="1"/>
</dbReference>
<dbReference type="EMBL" id="FPIZ01000019">
    <property type="protein sequence ID" value="SFW81205.1"/>
    <property type="molecule type" value="Genomic_DNA"/>
</dbReference>
<keyword evidence="10" id="KW-1185">Reference proteome</keyword>
<evidence type="ECO:0000256" key="2">
    <source>
        <dbReference type="ARBA" id="ARBA00007511"/>
    </source>
</evidence>
<evidence type="ECO:0000313" key="8">
    <source>
        <dbReference type="EMBL" id="WQG86991.1"/>
    </source>
</evidence>
<feature type="transmembrane region" description="Helical" evidence="6">
    <location>
        <begin position="192"/>
        <end position="213"/>
    </location>
</feature>
<dbReference type="RefSeq" id="WP_072364084.1">
    <property type="nucleotide sequence ID" value="NZ_CP139972.1"/>
</dbReference>
<dbReference type="OrthoDB" id="9806211at2"/>
<gene>
    <name evidence="7" type="ORF">SAMN05661012_05064</name>
    <name evidence="8" type="ORF">SR876_18905</name>
</gene>
<comment type="subcellular location">
    <subcellularLocation>
        <location evidence="1">Membrane</location>
        <topology evidence="1">Multi-pass membrane protein</topology>
    </subcellularLocation>
</comment>
<evidence type="ECO:0000256" key="4">
    <source>
        <dbReference type="ARBA" id="ARBA00022989"/>
    </source>
</evidence>
<dbReference type="InterPro" id="IPR005496">
    <property type="entry name" value="Integral_membrane_TerC"/>
</dbReference>
<name>A0A1K1SB00_9BACT</name>
<dbReference type="Pfam" id="PF03741">
    <property type="entry name" value="TerC"/>
    <property type="match status" value="1"/>
</dbReference>
<evidence type="ECO:0000313" key="10">
    <source>
        <dbReference type="Proteomes" id="UP001326715"/>
    </source>
</evidence>
<evidence type="ECO:0000256" key="3">
    <source>
        <dbReference type="ARBA" id="ARBA00022692"/>
    </source>
</evidence>
<comment type="similarity">
    <text evidence="2">Belongs to the TerC family.</text>
</comment>
<dbReference type="AlphaFoldDB" id="A0A1K1SB00"/>
<keyword evidence="3 6" id="KW-0812">Transmembrane</keyword>
<feature type="transmembrane region" description="Helical" evidence="6">
    <location>
        <begin position="233"/>
        <end position="255"/>
    </location>
</feature>
<dbReference type="Proteomes" id="UP000183788">
    <property type="component" value="Unassembled WGS sequence"/>
</dbReference>
<reference evidence="7 9" key="1">
    <citation type="submission" date="2016-11" db="EMBL/GenBank/DDBJ databases">
        <authorList>
            <person name="Jaros S."/>
            <person name="Januszkiewicz K."/>
            <person name="Wedrychowicz H."/>
        </authorList>
    </citation>
    <scope>NUCLEOTIDE SEQUENCE [LARGE SCALE GENOMIC DNA]</scope>
    <source>
        <strain evidence="7 9">DSM 784</strain>
    </source>
</reference>
<keyword evidence="4 6" id="KW-1133">Transmembrane helix</keyword>
<sequence>MTEFIQEIINNPIPSLLVIGNLIIIESLLSVDNAAVLATMVMDLPQKDRNRALKYGIVGAYVFRGICLAFAAFLIQFWWLKPIGGAYLLYLTLNYFKEKAAKKKQAEENEAPEAVDKSQNWFYKHTIGWMGPFWATVAVVEVMDLAFSLDNVFAAVAFSKNIVLVWTGVFIGILAMRFVAQGFVRLMEKYPFLETAAFLVIGVLGIKLLLAVYEHFFQGEAFATFLGSHEADWATSIITVSIFVIPILTSTLFKYPKPHKIGEHK</sequence>
<dbReference type="InterPro" id="IPR022493">
    <property type="entry name" value="CHP03716_TM_YkoY"/>
</dbReference>
<feature type="transmembrane region" description="Helical" evidence="6">
    <location>
        <begin position="161"/>
        <end position="180"/>
    </location>
</feature>
<dbReference type="GO" id="GO:0016020">
    <property type="term" value="C:membrane"/>
    <property type="evidence" value="ECO:0007669"/>
    <property type="project" value="UniProtKB-SubCell"/>
</dbReference>
<proteinExistence type="inferred from homology"/>
<feature type="transmembrane region" description="Helical" evidence="6">
    <location>
        <begin position="12"/>
        <end position="31"/>
    </location>
</feature>
<dbReference type="EMBL" id="CP140154">
    <property type="protein sequence ID" value="WQG86991.1"/>
    <property type="molecule type" value="Genomic_DNA"/>
</dbReference>
<dbReference type="STRING" id="1004.SAMN05661012_05064"/>
<dbReference type="PANTHER" id="PTHR30238:SF4">
    <property type="entry name" value="SLL1022 PROTEIN"/>
    <property type="match status" value="1"/>
</dbReference>
<dbReference type="NCBIfam" id="TIGR03716">
    <property type="entry name" value="R_switched_YkoY"/>
    <property type="match status" value="1"/>
</dbReference>
<dbReference type="Proteomes" id="UP001326715">
    <property type="component" value="Chromosome"/>
</dbReference>
<evidence type="ECO:0000256" key="6">
    <source>
        <dbReference type="SAM" id="Phobius"/>
    </source>
</evidence>
<evidence type="ECO:0000256" key="1">
    <source>
        <dbReference type="ARBA" id="ARBA00004141"/>
    </source>
</evidence>
<organism evidence="7 9">
    <name type="scientific">Chitinophaga sancti</name>
    <dbReference type="NCBI Taxonomy" id="1004"/>
    <lineage>
        <taxon>Bacteria</taxon>
        <taxon>Pseudomonadati</taxon>
        <taxon>Bacteroidota</taxon>
        <taxon>Chitinophagia</taxon>
        <taxon>Chitinophagales</taxon>
        <taxon>Chitinophagaceae</taxon>
        <taxon>Chitinophaga</taxon>
    </lineage>
</organism>